<dbReference type="PROSITE" id="PS51444">
    <property type="entry name" value="FH2"/>
    <property type="match status" value="1"/>
</dbReference>
<dbReference type="GO" id="GO:0051015">
    <property type="term" value="F:actin filament binding"/>
    <property type="evidence" value="ECO:0007669"/>
    <property type="project" value="TreeGrafter"/>
</dbReference>
<comment type="similarity">
    <text evidence="1">Belongs to the formin homology family.</text>
</comment>
<evidence type="ECO:0000313" key="8">
    <source>
        <dbReference type="Proteomes" id="UP001152320"/>
    </source>
</evidence>
<feature type="coiled-coil region" evidence="2">
    <location>
        <begin position="376"/>
        <end position="495"/>
    </location>
</feature>
<dbReference type="InterPro" id="IPR015425">
    <property type="entry name" value="FH2_Formin"/>
</dbReference>
<dbReference type="EMBL" id="JAIZAY010000018">
    <property type="protein sequence ID" value="KAJ8024637.1"/>
    <property type="molecule type" value="Genomic_DNA"/>
</dbReference>
<evidence type="ECO:0000259" key="4">
    <source>
        <dbReference type="PROSITE" id="PS51231"/>
    </source>
</evidence>
<dbReference type="PANTHER" id="PTHR45857:SF4">
    <property type="entry name" value="FORMIN-LIKE PROTEIN"/>
    <property type="match status" value="1"/>
</dbReference>
<dbReference type="Pfam" id="PF06367">
    <property type="entry name" value="Drf_FH3"/>
    <property type="match status" value="1"/>
</dbReference>
<dbReference type="Gene3D" id="1.20.58.2220">
    <property type="entry name" value="Formin, FH2 domain"/>
    <property type="match status" value="1"/>
</dbReference>
<feature type="region of interest" description="Disordered" evidence="3">
    <location>
        <begin position="147"/>
        <end position="168"/>
    </location>
</feature>
<dbReference type="PROSITE" id="PS51232">
    <property type="entry name" value="GBD_FH3"/>
    <property type="match status" value="1"/>
</dbReference>
<feature type="compositionally biased region" description="Low complexity" evidence="3">
    <location>
        <begin position="224"/>
        <end position="236"/>
    </location>
</feature>
<dbReference type="InterPro" id="IPR010473">
    <property type="entry name" value="GTPase-bd"/>
</dbReference>
<dbReference type="SUPFAM" id="SSF48371">
    <property type="entry name" value="ARM repeat"/>
    <property type="match status" value="1"/>
</dbReference>
<comment type="caution">
    <text evidence="7">The sequence shown here is derived from an EMBL/GenBank/DDBJ whole genome shotgun (WGS) entry which is preliminary data.</text>
</comment>
<evidence type="ECO:0000256" key="1">
    <source>
        <dbReference type="ARBA" id="ARBA00023449"/>
    </source>
</evidence>
<evidence type="ECO:0000259" key="6">
    <source>
        <dbReference type="PROSITE" id="PS51444"/>
    </source>
</evidence>
<feature type="region of interest" description="Disordered" evidence="3">
    <location>
        <begin position="1"/>
        <end position="51"/>
    </location>
</feature>
<feature type="compositionally biased region" description="Polar residues" evidence="3">
    <location>
        <begin position="213"/>
        <end position="223"/>
    </location>
</feature>
<dbReference type="GO" id="GO:0030866">
    <property type="term" value="P:cortical actin cytoskeleton organization"/>
    <property type="evidence" value="ECO:0007669"/>
    <property type="project" value="TreeGrafter"/>
</dbReference>
<feature type="compositionally biased region" description="Pro residues" evidence="3">
    <location>
        <begin position="542"/>
        <end position="606"/>
    </location>
</feature>
<proteinExistence type="inferred from homology"/>
<feature type="domain" description="DAD" evidence="4">
    <location>
        <begin position="1039"/>
        <end position="1072"/>
    </location>
</feature>
<dbReference type="SMART" id="SM01139">
    <property type="entry name" value="Drf_FH3"/>
    <property type="match status" value="1"/>
</dbReference>
<feature type="region of interest" description="Disordered" evidence="3">
    <location>
        <begin position="515"/>
        <end position="615"/>
    </location>
</feature>
<protein>
    <submittedName>
        <fullName evidence="7">Uncharacterized protein</fullName>
    </submittedName>
</protein>
<evidence type="ECO:0000256" key="3">
    <source>
        <dbReference type="SAM" id="MobiDB-lite"/>
    </source>
</evidence>
<feature type="domain" description="GBD/FH3" evidence="5">
    <location>
        <begin position="84"/>
        <end position="496"/>
    </location>
</feature>
<dbReference type="GO" id="GO:0008360">
    <property type="term" value="P:regulation of cell shape"/>
    <property type="evidence" value="ECO:0007669"/>
    <property type="project" value="TreeGrafter"/>
</dbReference>
<feature type="compositionally biased region" description="Polar residues" evidence="3">
    <location>
        <begin position="1"/>
        <end position="16"/>
    </location>
</feature>
<evidence type="ECO:0000256" key="2">
    <source>
        <dbReference type="SAM" id="Coils"/>
    </source>
</evidence>
<dbReference type="InterPro" id="IPR014768">
    <property type="entry name" value="GBD/FH3_dom"/>
</dbReference>
<dbReference type="PANTHER" id="PTHR45857">
    <property type="entry name" value="FORMIN-LIKE PROTEIN"/>
    <property type="match status" value="1"/>
</dbReference>
<dbReference type="SMART" id="SM01140">
    <property type="entry name" value="Drf_GBD"/>
    <property type="match status" value="1"/>
</dbReference>
<dbReference type="PROSITE" id="PS51231">
    <property type="entry name" value="DAD"/>
    <property type="match status" value="1"/>
</dbReference>
<dbReference type="AlphaFoldDB" id="A0A9Q0YLH5"/>
<dbReference type="OrthoDB" id="1104827at2759"/>
<dbReference type="InterPro" id="IPR016024">
    <property type="entry name" value="ARM-type_fold"/>
</dbReference>
<accession>A0A9Q0YLH5</accession>
<keyword evidence="2" id="KW-0175">Coiled coil</keyword>
<dbReference type="SUPFAM" id="SSF101447">
    <property type="entry name" value="Formin homology 2 domain (FH2 domain)"/>
    <property type="match status" value="1"/>
</dbReference>
<dbReference type="InterPro" id="IPR011989">
    <property type="entry name" value="ARM-like"/>
</dbReference>
<dbReference type="InterPro" id="IPR043592">
    <property type="entry name" value="FMNL_animal"/>
</dbReference>
<dbReference type="InterPro" id="IPR014767">
    <property type="entry name" value="DAD_dom"/>
</dbReference>
<dbReference type="InterPro" id="IPR010472">
    <property type="entry name" value="FH3_dom"/>
</dbReference>
<evidence type="ECO:0000259" key="5">
    <source>
        <dbReference type="PROSITE" id="PS51232"/>
    </source>
</evidence>
<name>A0A9Q0YLH5_HOLLE</name>
<feature type="region of interest" description="Disordered" evidence="3">
    <location>
        <begin position="213"/>
        <end position="240"/>
    </location>
</feature>
<dbReference type="Pfam" id="PF02181">
    <property type="entry name" value="FH2"/>
    <property type="match status" value="1"/>
</dbReference>
<organism evidence="7 8">
    <name type="scientific">Holothuria leucospilota</name>
    <name type="common">Black long sea cucumber</name>
    <name type="synonym">Mertensiothuria leucospilota</name>
    <dbReference type="NCBI Taxonomy" id="206669"/>
    <lineage>
        <taxon>Eukaryota</taxon>
        <taxon>Metazoa</taxon>
        <taxon>Echinodermata</taxon>
        <taxon>Eleutherozoa</taxon>
        <taxon>Echinozoa</taxon>
        <taxon>Holothuroidea</taxon>
        <taxon>Aspidochirotacea</taxon>
        <taxon>Aspidochirotida</taxon>
        <taxon>Holothuriidae</taxon>
        <taxon>Holothuria</taxon>
    </lineage>
</organism>
<evidence type="ECO:0000313" key="7">
    <source>
        <dbReference type="EMBL" id="KAJ8024637.1"/>
    </source>
</evidence>
<keyword evidence="8" id="KW-1185">Reference proteome</keyword>
<dbReference type="PRINTS" id="PR01217">
    <property type="entry name" value="PRICHEXTENSN"/>
</dbReference>
<sequence length="1086" mass="121838">MGQADSVQNTIHNDIANNERDSFSNRRQNRRHQSFNNHSHVPKRNNPVYSSMPMRAKRGRNNVENGKLASVHIIESIPTEVFLMRRRQMQAWQTYSRGIHNQMDLPPEKAKLLRQYEDEKKWDLICDQELVHAKAAPSVYISKIKKIMEPGNSSKRQRKKMQDSSTQNLRDLEISLRTNNIQWVREFLNEENGGLDVLVEYLQWLNKAMTTEETMETRNGTMTSKSGKSVKKGQGSPSHLAHTRDDVHVCIMCCRAIMNFQYGFNLIINHNLCINAIALSLNHKSPRTKALVLELLAAVCLVKGGHEIILQAFDHFKMYCNERRRFESMFEYFKKYEDTNIDFMVACMQFINIVVHSVEEMNFRAYLQYEFTALGLDEYLEKLKNTESDRLQVQIQAYLDNVFDVGQLMEDSDTKSAALERVQQLEDNLFQAADKLRQVEDNSLAKIAELQLQIAGESQVIQDLKTQQIADAELIAGLKKELEAVKASAASLESKLKIAAAGGVISNIKEGVTGGDVSGDFPPPPPGLTPGTEGAVVQASSAPPPPPPPPPPPLSGSAPPPPPPPPPPPGAPPPPPPPPPPPGSGPPPPPPPPGSGGPPPPPPPMGGRPGAAPSGSVTIKKRITTKYRLPVLNWIAFKPNQISGTVFSELDDDKVMKDIDFGRFEETFKTINQSKGGTQIDGKRPTKKKDTGVSLLDGNRLQNISIVRRKIEHSTDQIILAIEGTDLSLIPLETVEQLKRYAPTEQEEKVYRQYEKDKKPVDKLTAEDQLIFKLCKVPRVKQRLEIMVFMGNFSDVVQGLTPQLNALVSASFSVKNSTQLKKLLEIILAFGNYLNSAKRGAAYGFKLQSLDTLLDTKSTDRKITLLHYIAETVQEKFPDIDKFHTDLQYVEKAASTSIENLNMDINMLVNGIKKCKREFAESSSNSVLRDFLLNNEDKVKKLEGDMKKAVDAYNDVVTYYGENPKMTPPGTFFSFFTRFDEAYKKAVQENEQRKKAQQAQREIQQNIAASKAKKGDRKNPQNALMAELQSKYKKDNHYKDAEDGAIENIISGLKSEPYRRADGIRRSLRRKQGHIRPSITSEEVVI</sequence>
<feature type="domain" description="FH2" evidence="6">
    <location>
        <begin position="619"/>
        <end position="1009"/>
    </location>
</feature>
<dbReference type="GO" id="GO:0031267">
    <property type="term" value="F:small GTPase binding"/>
    <property type="evidence" value="ECO:0007669"/>
    <property type="project" value="InterPro"/>
</dbReference>
<feature type="coiled-coil region" evidence="2">
    <location>
        <begin position="979"/>
        <end position="1013"/>
    </location>
</feature>
<dbReference type="GO" id="GO:0016477">
    <property type="term" value="P:cell migration"/>
    <property type="evidence" value="ECO:0007669"/>
    <property type="project" value="TreeGrafter"/>
</dbReference>
<dbReference type="SMART" id="SM00498">
    <property type="entry name" value="FH2"/>
    <property type="match status" value="1"/>
</dbReference>
<dbReference type="Proteomes" id="UP001152320">
    <property type="component" value="Chromosome 18"/>
</dbReference>
<dbReference type="InterPro" id="IPR042201">
    <property type="entry name" value="FH2_Formin_sf"/>
</dbReference>
<dbReference type="Gene3D" id="1.25.10.10">
    <property type="entry name" value="Leucine-rich Repeat Variant"/>
    <property type="match status" value="1"/>
</dbReference>
<dbReference type="GO" id="GO:0005829">
    <property type="term" value="C:cytosol"/>
    <property type="evidence" value="ECO:0007669"/>
    <property type="project" value="TreeGrafter"/>
</dbReference>
<gene>
    <name evidence="7" type="ORF">HOLleu_34594</name>
</gene>
<dbReference type="Pfam" id="PF06371">
    <property type="entry name" value="Drf_GBD"/>
    <property type="match status" value="1"/>
</dbReference>
<reference evidence="7" key="1">
    <citation type="submission" date="2021-10" db="EMBL/GenBank/DDBJ databases">
        <title>Tropical sea cucumber genome reveals ecological adaptation and Cuvierian tubules defense mechanism.</title>
        <authorList>
            <person name="Chen T."/>
        </authorList>
    </citation>
    <scope>NUCLEOTIDE SEQUENCE</scope>
    <source>
        <strain evidence="7">Nanhai2018</strain>
        <tissue evidence="7">Muscle</tissue>
    </source>
</reference>